<evidence type="ECO:0000313" key="3">
    <source>
        <dbReference type="EMBL" id="KAH9314767.1"/>
    </source>
</evidence>
<feature type="domain" description="LysM" evidence="2">
    <location>
        <begin position="80"/>
        <end position="123"/>
    </location>
</feature>
<accession>A0AA38LBQ2</accession>
<evidence type="ECO:0000259" key="2">
    <source>
        <dbReference type="PROSITE" id="PS51782"/>
    </source>
</evidence>
<dbReference type="SMART" id="SM00257">
    <property type="entry name" value="LysM"/>
    <property type="match status" value="1"/>
</dbReference>
<evidence type="ECO:0000313" key="4">
    <source>
        <dbReference type="Proteomes" id="UP000824469"/>
    </source>
</evidence>
<dbReference type="EMBL" id="JAHRHJ020000005">
    <property type="protein sequence ID" value="KAH9314767.1"/>
    <property type="molecule type" value="Genomic_DNA"/>
</dbReference>
<reference evidence="3 4" key="1">
    <citation type="journal article" date="2021" name="Nat. Plants">
        <title>The Taxus genome provides insights into paclitaxel biosynthesis.</title>
        <authorList>
            <person name="Xiong X."/>
            <person name="Gou J."/>
            <person name="Liao Q."/>
            <person name="Li Y."/>
            <person name="Zhou Q."/>
            <person name="Bi G."/>
            <person name="Li C."/>
            <person name="Du R."/>
            <person name="Wang X."/>
            <person name="Sun T."/>
            <person name="Guo L."/>
            <person name="Liang H."/>
            <person name="Lu P."/>
            <person name="Wu Y."/>
            <person name="Zhang Z."/>
            <person name="Ro D.K."/>
            <person name="Shang Y."/>
            <person name="Huang S."/>
            <person name="Yan J."/>
        </authorList>
    </citation>
    <scope>NUCLEOTIDE SEQUENCE [LARGE SCALE GENOMIC DNA]</scope>
    <source>
        <strain evidence="3">Ta-2019</strain>
    </source>
</reference>
<dbReference type="PROSITE" id="PS51782">
    <property type="entry name" value="LYSM"/>
    <property type="match status" value="1"/>
</dbReference>
<sequence length="124" mass="12994">MAGGGKADGKGDGFVAKTAGFAIFAGIAASILKAFKPQKPVDESSYSNESAVDQIKMDEGVKEAGIFGFNKGGSKKRPPQTIEIFKGDTLWGLSQKYGVSVDQIKAANGYSDDTIFAGEKILIP</sequence>
<dbReference type="AlphaFoldDB" id="A0AA38LBQ2"/>
<proteinExistence type="predicted"/>
<gene>
    <name evidence="3" type="ORF">KI387_023394</name>
</gene>
<dbReference type="Pfam" id="PF01476">
    <property type="entry name" value="LysM"/>
    <property type="match status" value="1"/>
</dbReference>
<organism evidence="3 4">
    <name type="scientific">Taxus chinensis</name>
    <name type="common">Chinese yew</name>
    <name type="synonym">Taxus wallichiana var. chinensis</name>
    <dbReference type="NCBI Taxonomy" id="29808"/>
    <lineage>
        <taxon>Eukaryota</taxon>
        <taxon>Viridiplantae</taxon>
        <taxon>Streptophyta</taxon>
        <taxon>Embryophyta</taxon>
        <taxon>Tracheophyta</taxon>
        <taxon>Spermatophyta</taxon>
        <taxon>Pinopsida</taxon>
        <taxon>Pinidae</taxon>
        <taxon>Conifers II</taxon>
        <taxon>Cupressales</taxon>
        <taxon>Taxaceae</taxon>
        <taxon>Taxus</taxon>
    </lineage>
</organism>
<keyword evidence="1" id="KW-0812">Transmembrane</keyword>
<keyword evidence="4" id="KW-1185">Reference proteome</keyword>
<feature type="transmembrane region" description="Helical" evidence="1">
    <location>
        <begin position="14"/>
        <end position="35"/>
    </location>
</feature>
<comment type="caution">
    <text evidence="3">The sequence shown here is derived from an EMBL/GenBank/DDBJ whole genome shotgun (WGS) entry which is preliminary data.</text>
</comment>
<dbReference type="Proteomes" id="UP000824469">
    <property type="component" value="Unassembled WGS sequence"/>
</dbReference>
<dbReference type="SUPFAM" id="SSF54106">
    <property type="entry name" value="LysM domain"/>
    <property type="match status" value="1"/>
</dbReference>
<dbReference type="InterPro" id="IPR036779">
    <property type="entry name" value="LysM_dom_sf"/>
</dbReference>
<keyword evidence="1" id="KW-0472">Membrane</keyword>
<dbReference type="CDD" id="cd00118">
    <property type="entry name" value="LysM"/>
    <property type="match status" value="1"/>
</dbReference>
<dbReference type="Gene3D" id="3.10.350.10">
    <property type="entry name" value="LysM domain"/>
    <property type="match status" value="1"/>
</dbReference>
<protein>
    <recommendedName>
        <fullName evidence="2">LysM domain-containing protein</fullName>
    </recommendedName>
</protein>
<dbReference type="InterPro" id="IPR018392">
    <property type="entry name" value="LysM"/>
</dbReference>
<dbReference type="OMA" id="IAMNIIR"/>
<name>A0AA38LBQ2_TAXCH</name>
<keyword evidence="1" id="KW-1133">Transmembrane helix</keyword>
<evidence type="ECO:0000256" key="1">
    <source>
        <dbReference type="SAM" id="Phobius"/>
    </source>
</evidence>